<evidence type="ECO:0000256" key="10">
    <source>
        <dbReference type="ARBA" id="ARBA00022695"/>
    </source>
</evidence>
<evidence type="ECO:0000256" key="11">
    <source>
        <dbReference type="ARBA" id="ARBA00022741"/>
    </source>
</evidence>
<comment type="similarity">
    <text evidence="4">Belongs to the GDPGP1 family.</text>
</comment>
<evidence type="ECO:0000259" key="13">
    <source>
        <dbReference type="Pfam" id="PF26216"/>
    </source>
</evidence>
<dbReference type="GO" id="GO:0006006">
    <property type="term" value="P:glucose metabolic process"/>
    <property type="evidence" value="ECO:0007669"/>
    <property type="project" value="TreeGrafter"/>
</dbReference>
<keyword evidence="11" id="KW-0547">Nucleotide-binding</keyword>
<keyword evidence="9" id="KW-0808">Transferase</keyword>
<evidence type="ECO:0000313" key="16">
    <source>
        <dbReference type="RefSeq" id="XP_011021405.1"/>
    </source>
</evidence>
<evidence type="ECO:0000259" key="14">
    <source>
        <dbReference type="Pfam" id="PF26217"/>
    </source>
</evidence>
<evidence type="ECO:0000256" key="8">
    <source>
        <dbReference type="ARBA" id="ARBA00022658"/>
    </source>
</evidence>
<keyword evidence="7" id="KW-0963">Cytoplasm</keyword>
<dbReference type="KEGG" id="peu:105123485"/>
<comment type="function">
    <text evidence="2">Specific and highly efficient GDP-D-glucose phosphorylase regulating the levels of GDP-D-glucose in cells.</text>
</comment>
<evidence type="ECO:0000313" key="15">
    <source>
        <dbReference type="Proteomes" id="UP000694918"/>
    </source>
</evidence>
<dbReference type="GO" id="GO:0080048">
    <property type="term" value="F:GDP-D-glucose phosphorylase activity"/>
    <property type="evidence" value="ECO:0007669"/>
    <property type="project" value="UniProtKB-EC"/>
</dbReference>
<evidence type="ECO:0000256" key="3">
    <source>
        <dbReference type="ARBA" id="ARBA00004496"/>
    </source>
</evidence>
<dbReference type="InterPro" id="IPR058865">
    <property type="entry name" value="GDPGP1_C"/>
</dbReference>
<evidence type="ECO:0000256" key="2">
    <source>
        <dbReference type="ARBA" id="ARBA00003049"/>
    </source>
</evidence>
<dbReference type="Proteomes" id="UP000694918">
    <property type="component" value="Unplaced"/>
</dbReference>
<sequence length="441" mass="50187">MMLTIKKVPTVVSNYQEENSEKGFEGCGRNCLGKCCLPVSKLPLYAFKEDNSNLIGNSVEKSSEEQPHICFLHNLLLGQWEDRMSRGLFRYDVTACDTKIIPGRYGFIAQLNKGRHLKKRPTEFRVDKVLQDFDETKFNFTKVGQEEVLFRFEKSIDHNRHFFPCAPPTTADSNNSSVVAINVSPIEYGHVLLIPQVLNCLPQRIDHGSFLLALHMAKEAADPFFRVGYNSLGAFATINHLHFQAYYLAAPFPVEKAPTRRIMIMKSPQDKGVIVSQLLNYPVRGLVFEGGNTVQDLSDSVASSCIFLQNNNIPFNVLIADCGRRIFLFTQCYAEKQARGEASQELLDTQVNPAVWEISGHIVLKRQEDFDDASETYAWRLLAEVSLSNKRFHEVKAYILEAAGFQTDIEENNRDLEREPIYEQRSPEALTHLPQDCMVFY</sequence>
<dbReference type="PANTHER" id="PTHR20884">
    <property type="entry name" value="GDP-D-GLUCOSE PHOSPHORYLASE 1"/>
    <property type="match status" value="1"/>
</dbReference>
<comment type="catalytic activity">
    <reaction evidence="1">
        <text>GDP-alpha-D-glucose + phosphate = alpha-D-glucose 1-phosphate + GDP + H(+)</text>
        <dbReference type="Rhea" id="RHEA:30387"/>
        <dbReference type="ChEBI" id="CHEBI:15378"/>
        <dbReference type="ChEBI" id="CHEBI:43474"/>
        <dbReference type="ChEBI" id="CHEBI:58189"/>
        <dbReference type="ChEBI" id="CHEBI:58601"/>
        <dbReference type="ChEBI" id="CHEBI:62230"/>
        <dbReference type="EC" id="2.7.7.78"/>
    </reaction>
</comment>
<keyword evidence="10" id="KW-0548">Nucleotidyltransferase</keyword>
<accession>A0AAJ6U1H1</accession>
<dbReference type="GO" id="GO:0005737">
    <property type="term" value="C:cytoplasm"/>
    <property type="evidence" value="ECO:0007669"/>
    <property type="project" value="UniProtKB-SubCell"/>
</dbReference>
<keyword evidence="8" id="KW-0344">Guanine-nucleotide releasing factor</keyword>
<evidence type="ECO:0000256" key="6">
    <source>
        <dbReference type="ARBA" id="ARBA00018857"/>
    </source>
</evidence>
<comment type="subcellular location">
    <subcellularLocation>
        <location evidence="3">Cytoplasm</location>
    </subcellularLocation>
</comment>
<dbReference type="PANTHER" id="PTHR20884:SF8">
    <property type="entry name" value="GDP-D-GLUCOSE PHOSPHORYLASE 1"/>
    <property type="match status" value="1"/>
</dbReference>
<dbReference type="GO" id="GO:0016787">
    <property type="term" value="F:hydrolase activity"/>
    <property type="evidence" value="ECO:0007669"/>
    <property type="project" value="UniProtKB-KW"/>
</dbReference>
<evidence type="ECO:0000256" key="9">
    <source>
        <dbReference type="ARBA" id="ARBA00022679"/>
    </source>
</evidence>
<keyword evidence="15" id="KW-1185">Reference proteome</keyword>
<evidence type="ECO:0000256" key="1">
    <source>
        <dbReference type="ARBA" id="ARBA00000063"/>
    </source>
</evidence>
<evidence type="ECO:0000256" key="12">
    <source>
        <dbReference type="ARBA" id="ARBA00022801"/>
    </source>
</evidence>
<feature type="domain" description="GDPGP1-like C-terminal" evidence="13">
    <location>
        <begin position="253"/>
        <end position="404"/>
    </location>
</feature>
<dbReference type="GO" id="GO:0000166">
    <property type="term" value="F:nucleotide binding"/>
    <property type="evidence" value="ECO:0007669"/>
    <property type="project" value="UniProtKB-KW"/>
</dbReference>
<dbReference type="Pfam" id="PF26216">
    <property type="entry name" value="GDPGP1_C"/>
    <property type="match status" value="1"/>
</dbReference>
<feature type="domain" description="GDPGP1-like N-terminal" evidence="14">
    <location>
        <begin position="72"/>
        <end position="246"/>
    </location>
</feature>
<keyword evidence="12" id="KW-0378">Hydrolase</keyword>
<dbReference type="Pfam" id="PF26217">
    <property type="entry name" value="GDPGP1_N"/>
    <property type="match status" value="1"/>
</dbReference>
<name>A0AAJ6U1H1_POPEU</name>
<dbReference type="RefSeq" id="XP_011021405.1">
    <property type="nucleotide sequence ID" value="XM_011023103.1"/>
</dbReference>
<dbReference type="EC" id="2.7.7.78" evidence="5"/>
<dbReference type="GeneID" id="105123485"/>
<evidence type="ECO:0000256" key="5">
    <source>
        <dbReference type="ARBA" id="ARBA00012507"/>
    </source>
</evidence>
<reference evidence="16" key="1">
    <citation type="submission" date="2025-08" db="UniProtKB">
        <authorList>
            <consortium name="RefSeq"/>
        </authorList>
    </citation>
    <scope>IDENTIFICATION</scope>
</reference>
<dbReference type="InterPro" id="IPR058866">
    <property type="entry name" value="GDPGP1_N"/>
</dbReference>
<gene>
    <name evidence="16" type="primary">LOC105123485</name>
</gene>
<evidence type="ECO:0000256" key="4">
    <source>
        <dbReference type="ARBA" id="ARBA00006451"/>
    </source>
</evidence>
<dbReference type="InterPro" id="IPR026506">
    <property type="entry name" value="GDPGP"/>
</dbReference>
<organism evidence="15 16">
    <name type="scientific">Populus euphratica</name>
    <name type="common">Euphrates poplar</name>
    <dbReference type="NCBI Taxonomy" id="75702"/>
    <lineage>
        <taxon>Eukaryota</taxon>
        <taxon>Viridiplantae</taxon>
        <taxon>Streptophyta</taxon>
        <taxon>Embryophyta</taxon>
        <taxon>Tracheophyta</taxon>
        <taxon>Spermatophyta</taxon>
        <taxon>Magnoliopsida</taxon>
        <taxon>eudicotyledons</taxon>
        <taxon>Gunneridae</taxon>
        <taxon>Pentapetalae</taxon>
        <taxon>rosids</taxon>
        <taxon>fabids</taxon>
        <taxon>Malpighiales</taxon>
        <taxon>Salicaceae</taxon>
        <taxon>Saliceae</taxon>
        <taxon>Populus</taxon>
    </lineage>
</organism>
<evidence type="ECO:0000256" key="7">
    <source>
        <dbReference type="ARBA" id="ARBA00022490"/>
    </source>
</evidence>
<dbReference type="AlphaFoldDB" id="A0AAJ6U1H1"/>
<protein>
    <recommendedName>
        <fullName evidence="6">GDP-D-glucose phosphorylase 1</fullName>
        <ecNumber evidence="5">2.7.7.78</ecNumber>
    </recommendedName>
</protein>
<dbReference type="GO" id="GO:0005085">
    <property type="term" value="F:guanyl-nucleotide exchange factor activity"/>
    <property type="evidence" value="ECO:0007669"/>
    <property type="project" value="UniProtKB-KW"/>
</dbReference>
<proteinExistence type="inferred from homology"/>